<keyword evidence="5" id="KW-0496">Mitochondrion</keyword>
<accession>A0A8S1GRX5</accession>
<evidence type="ECO:0000256" key="5">
    <source>
        <dbReference type="ARBA" id="ARBA00023128"/>
    </source>
</evidence>
<evidence type="ECO:0000313" key="9">
    <source>
        <dbReference type="EMBL" id="CAD6186019.1"/>
    </source>
</evidence>
<protein>
    <recommendedName>
        <fullName evidence="7">Small ribosomal subunit protein mS31</fullName>
    </recommendedName>
    <alternativeName>
        <fullName evidence="8">28S ribosomal protein S31, mitochondrial</fullName>
    </alternativeName>
</protein>
<keyword evidence="6" id="KW-0687">Ribonucleoprotein</keyword>
<dbReference type="AlphaFoldDB" id="A0A8S1GRX5"/>
<dbReference type="OrthoDB" id="5989925at2759"/>
<evidence type="ECO:0000256" key="4">
    <source>
        <dbReference type="ARBA" id="ARBA00022980"/>
    </source>
</evidence>
<keyword evidence="10" id="KW-1185">Reference proteome</keyword>
<evidence type="ECO:0000256" key="7">
    <source>
        <dbReference type="ARBA" id="ARBA00035133"/>
    </source>
</evidence>
<proteinExistence type="inferred from homology"/>
<evidence type="ECO:0000313" key="10">
    <source>
        <dbReference type="Proteomes" id="UP000835052"/>
    </source>
</evidence>
<gene>
    <name evidence="9" type="ORF">CAUJ_LOCUS1938</name>
</gene>
<dbReference type="PANTHER" id="PTHR13231:SF3">
    <property type="entry name" value="SMALL RIBOSOMAL SUBUNIT PROTEIN MS31"/>
    <property type="match status" value="1"/>
</dbReference>
<dbReference type="PANTHER" id="PTHR13231">
    <property type="entry name" value="MITOCHONDRIAL RIBOSOMAL PROTEIN S31"/>
    <property type="match status" value="1"/>
</dbReference>
<sequence>MSRCDKSVGKRNNESEPTALLFHRKTVVRRRKTEKKPQSVKQVLGEDILKAVGDVVDDLHEKGTVENKKLTNKSFGPTNSFEEQIQWTEQGKQWPYPIDNEYLMGEEENVCVGLSKNPYMTAKKKREHLEWFANYFNAEKQKVVEKLHEQEQIAAQNAQ</sequence>
<name>A0A8S1GRX5_9PELO</name>
<dbReference type="GO" id="GO:0003735">
    <property type="term" value="F:structural constituent of ribosome"/>
    <property type="evidence" value="ECO:0007669"/>
    <property type="project" value="InterPro"/>
</dbReference>
<evidence type="ECO:0000256" key="1">
    <source>
        <dbReference type="ARBA" id="ARBA00004173"/>
    </source>
</evidence>
<evidence type="ECO:0000256" key="2">
    <source>
        <dbReference type="ARBA" id="ARBA00011057"/>
    </source>
</evidence>
<dbReference type="GO" id="GO:0005763">
    <property type="term" value="C:mitochondrial small ribosomal subunit"/>
    <property type="evidence" value="ECO:0007669"/>
    <property type="project" value="InterPro"/>
</dbReference>
<keyword evidence="3" id="KW-0809">Transit peptide</keyword>
<dbReference type="Proteomes" id="UP000835052">
    <property type="component" value="Unassembled WGS sequence"/>
</dbReference>
<keyword evidence="4" id="KW-0689">Ribosomal protein</keyword>
<comment type="subcellular location">
    <subcellularLocation>
        <location evidence="1">Mitochondrion</location>
    </subcellularLocation>
</comment>
<comment type="caution">
    <text evidence="9">The sequence shown here is derived from an EMBL/GenBank/DDBJ whole genome shotgun (WGS) entry which is preliminary data.</text>
</comment>
<reference evidence="9" key="1">
    <citation type="submission" date="2020-10" db="EMBL/GenBank/DDBJ databases">
        <authorList>
            <person name="Kikuchi T."/>
        </authorList>
    </citation>
    <scope>NUCLEOTIDE SEQUENCE</scope>
    <source>
        <strain evidence="9">NKZ352</strain>
    </source>
</reference>
<dbReference type="EMBL" id="CAJGYM010000003">
    <property type="protein sequence ID" value="CAD6186019.1"/>
    <property type="molecule type" value="Genomic_DNA"/>
</dbReference>
<evidence type="ECO:0000256" key="3">
    <source>
        <dbReference type="ARBA" id="ARBA00022946"/>
    </source>
</evidence>
<evidence type="ECO:0000256" key="6">
    <source>
        <dbReference type="ARBA" id="ARBA00023274"/>
    </source>
</evidence>
<organism evidence="9 10">
    <name type="scientific">Caenorhabditis auriculariae</name>
    <dbReference type="NCBI Taxonomy" id="2777116"/>
    <lineage>
        <taxon>Eukaryota</taxon>
        <taxon>Metazoa</taxon>
        <taxon>Ecdysozoa</taxon>
        <taxon>Nematoda</taxon>
        <taxon>Chromadorea</taxon>
        <taxon>Rhabditida</taxon>
        <taxon>Rhabditina</taxon>
        <taxon>Rhabditomorpha</taxon>
        <taxon>Rhabditoidea</taxon>
        <taxon>Rhabditidae</taxon>
        <taxon>Peloderinae</taxon>
        <taxon>Caenorhabditis</taxon>
    </lineage>
</organism>
<dbReference type="InterPro" id="IPR026299">
    <property type="entry name" value="MRP-S31"/>
</dbReference>
<dbReference type="Pfam" id="PF15433">
    <property type="entry name" value="MRP-S31"/>
    <property type="match status" value="1"/>
</dbReference>
<comment type="similarity">
    <text evidence="2">Belongs to the mitochondrion-specific ribosomal protein mS31 family.</text>
</comment>
<evidence type="ECO:0000256" key="8">
    <source>
        <dbReference type="ARBA" id="ARBA00035363"/>
    </source>
</evidence>